<dbReference type="GO" id="GO:0016787">
    <property type="term" value="F:hydrolase activity"/>
    <property type="evidence" value="ECO:0007669"/>
    <property type="project" value="UniProtKB-KW"/>
</dbReference>
<dbReference type="InterPro" id="IPR044668">
    <property type="entry name" value="PuuD-like"/>
</dbReference>
<dbReference type="InterPro" id="IPR011697">
    <property type="entry name" value="Peptidase_C26"/>
</dbReference>
<keyword evidence="2" id="KW-1185">Reference proteome</keyword>
<dbReference type="PANTHER" id="PTHR43235:SF1">
    <property type="entry name" value="GLUTAMINE AMIDOTRANSFERASE PB2B2.05-RELATED"/>
    <property type="match status" value="1"/>
</dbReference>
<evidence type="ECO:0000313" key="2">
    <source>
        <dbReference type="Proteomes" id="UP001236258"/>
    </source>
</evidence>
<dbReference type="EMBL" id="JAUZVY010000002">
    <property type="protein sequence ID" value="MDP4529007.1"/>
    <property type="molecule type" value="Genomic_DNA"/>
</dbReference>
<proteinExistence type="predicted"/>
<dbReference type="RefSeq" id="WP_305945093.1">
    <property type="nucleotide sequence ID" value="NZ_JAUZVY010000002.1"/>
</dbReference>
<dbReference type="InterPro" id="IPR029062">
    <property type="entry name" value="Class_I_gatase-like"/>
</dbReference>
<dbReference type="Gene3D" id="3.40.50.880">
    <property type="match status" value="1"/>
</dbReference>
<organism evidence="1 2">
    <name type="scientific">Alkalimonas delamerensis</name>
    <dbReference type="NCBI Taxonomy" id="265981"/>
    <lineage>
        <taxon>Bacteria</taxon>
        <taxon>Pseudomonadati</taxon>
        <taxon>Pseudomonadota</taxon>
        <taxon>Gammaproteobacteria</taxon>
        <taxon>Alkalimonas</taxon>
    </lineage>
</organism>
<reference evidence="1 2" key="1">
    <citation type="submission" date="2023-08" db="EMBL/GenBank/DDBJ databases">
        <authorList>
            <person name="Joshi A."/>
            <person name="Thite S."/>
        </authorList>
    </citation>
    <scope>NUCLEOTIDE SEQUENCE [LARGE SCALE GENOMIC DNA]</scope>
    <source>
        <strain evidence="1 2">1E1</strain>
    </source>
</reference>
<keyword evidence="1" id="KW-0378">Hydrolase</keyword>
<dbReference type="Proteomes" id="UP001236258">
    <property type="component" value="Unassembled WGS sequence"/>
</dbReference>
<dbReference type="PANTHER" id="PTHR43235">
    <property type="entry name" value="GLUTAMINE AMIDOTRANSFERASE PB2B2.05-RELATED"/>
    <property type="match status" value="1"/>
</dbReference>
<dbReference type="SUPFAM" id="SSF52317">
    <property type="entry name" value="Class I glutamine amidotransferase-like"/>
    <property type="match status" value="1"/>
</dbReference>
<name>A0ABT9GPW4_9GAMM</name>
<sequence>MKPIKKRIAISQRYDQVPGRNEFRDALDARWAALFEQMSAVPIVLPSGLSDVADYLQGLEVDGLVLSGGNDIGTALQRDQLEQKSLDYAAQFAMPVLGVCRGMQFLNHVEGGELRTVEGHVARRHSLSGDWARGLSIRDVNSYHHQAIVTETLSPAFTALALSDDGVIEAMQHIQKPWLGIMWHPERETPFASHDLKLIQNHFGL</sequence>
<evidence type="ECO:0000313" key="1">
    <source>
        <dbReference type="EMBL" id="MDP4529007.1"/>
    </source>
</evidence>
<protein>
    <submittedName>
        <fullName evidence="1">Gamma-glutamyl-gamma-aminobutyrate hydrolase family protein</fullName>
    </submittedName>
</protein>
<dbReference type="PROSITE" id="PS51273">
    <property type="entry name" value="GATASE_TYPE_1"/>
    <property type="match status" value="1"/>
</dbReference>
<accession>A0ABT9GPW4</accession>
<dbReference type="Pfam" id="PF07722">
    <property type="entry name" value="Peptidase_C26"/>
    <property type="match status" value="1"/>
</dbReference>
<gene>
    <name evidence="1" type="ORF">Q3O59_08190</name>
</gene>
<comment type="caution">
    <text evidence="1">The sequence shown here is derived from an EMBL/GenBank/DDBJ whole genome shotgun (WGS) entry which is preliminary data.</text>
</comment>